<protein>
    <submittedName>
        <fullName evidence="5">Nitronate monooxygenase</fullName>
        <ecNumber evidence="5">1.13.12.16</ecNumber>
    </submittedName>
</protein>
<dbReference type="RefSeq" id="WP_055682748.1">
    <property type="nucleotide sequence ID" value="NZ_CANMUL010000001.1"/>
</dbReference>
<dbReference type="InterPro" id="IPR013785">
    <property type="entry name" value="Aldolase_TIM"/>
</dbReference>
<keyword evidence="1" id="KW-0285">Flavoprotein</keyword>
<dbReference type="EC" id="1.13.12.16" evidence="5"/>
<proteinExistence type="predicted"/>
<sequence length="337" mass="35191">MTDPVFDTAVTRTYGSRLPIVAGGLMWLSDAAYVAAAARAGIMGFITAASFRDPRDLRAEISRARDACGDLPFGVNVSMLPKLVEGETIAETFRLIAGEGVRFVETSGRNPEAFLPMLRDAGIHVLHKVPSVRFAVKAQAVGVDMVSIVGAECGGHPGLDLVGTVVNQALAERRLTIPFLIGGGIGAGSQIVGALAAGASGVVIGTRFLVARELGAHADYKAALVAATERDTMLTMSSVRNTIRTLANDTARAVAGIEREDPDVGIEMLMPHVAGAIGRQAYATGDVSRGMLSAGQSLGLTDRVEPLADIVARLEAEATVALARLRPVPANRREAAE</sequence>
<dbReference type="CDD" id="cd04730">
    <property type="entry name" value="NPD_like"/>
    <property type="match status" value="1"/>
</dbReference>
<dbReference type="OrthoDB" id="9778912at2"/>
<keyword evidence="4" id="KW-0472">Membrane</keyword>
<evidence type="ECO:0000313" key="5">
    <source>
        <dbReference type="EMBL" id="CTQ33322.1"/>
    </source>
</evidence>
<dbReference type="PANTHER" id="PTHR32332">
    <property type="entry name" value="2-NITROPROPANE DIOXYGENASE"/>
    <property type="match status" value="1"/>
</dbReference>
<keyword evidence="4" id="KW-1133">Transmembrane helix</keyword>
<keyword evidence="4" id="KW-0812">Transmembrane</keyword>
<feature type="transmembrane region" description="Helical" evidence="4">
    <location>
        <begin position="31"/>
        <end position="51"/>
    </location>
</feature>
<dbReference type="Gene3D" id="3.20.20.70">
    <property type="entry name" value="Aldolase class I"/>
    <property type="match status" value="1"/>
</dbReference>
<evidence type="ECO:0000256" key="2">
    <source>
        <dbReference type="ARBA" id="ARBA00022643"/>
    </source>
</evidence>
<dbReference type="SUPFAM" id="SSF51412">
    <property type="entry name" value="Inosine monophosphate dehydrogenase (IMPDH)"/>
    <property type="match status" value="1"/>
</dbReference>
<dbReference type="Pfam" id="PF03060">
    <property type="entry name" value="NMO"/>
    <property type="match status" value="1"/>
</dbReference>
<dbReference type="PANTHER" id="PTHR32332:SF20">
    <property type="entry name" value="2-NITROPROPANE DIOXYGENASE-LIKE PROTEIN"/>
    <property type="match status" value="1"/>
</dbReference>
<evidence type="ECO:0000313" key="6">
    <source>
        <dbReference type="Proteomes" id="UP000048908"/>
    </source>
</evidence>
<evidence type="ECO:0000256" key="4">
    <source>
        <dbReference type="SAM" id="Phobius"/>
    </source>
</evidence>
<evidence type="ECO:0000256" key="3">
    <source>
        <dbReference type="ARBA" id="ARBA00023002"/>
    </source>
</evidence>
<evidence type="ECO:0000256" key="1">
    <source>
        <dbReference type="ARBA" id="ARBA00022630"/>
    </source>
</evidence>
<name>A0A0M6XRH5_9RHOB</name>
<dbReference type="STRING" id="282197.SAMN04488517_102152"/>
<reference evidence="5 6" key="1">
    <citation type="submission" date="2015-07" db="EMBL/GenBank/DDBJ databases">
        <authorList>
            <person name="Noorani M."/>
        </authorList>
    </citation>
    <scope>NUCLEOTIDE SEQUENCE [LARGE SCALE GENOMIC DNA]</scope>
    <source>
        <strain evidence="5 6">CECT 5088</strain>
    </source>
</reference>
<keyword evidence="6" id="KW-1185">Reference proteome</keyword>
<dbReference type="Proteomes" id="UP000048908">
    <property type="component" value="Unassembled WGS sequence"/>
</dbReference>
<accession>A0A0M6XRH5</accession>
<dbReference type="InterPro" id="IPR004136">
    <property type="entry name" value="NMO"/>
</dbReference>
<keyword evidence="2" id="KW-0288">FMN</keyword>
<dbReference type="AlphaFoldDB" id="A0A0M6XRH5"/>
<dbReference type="GO" id="GO:0018580">
    <property type="term" value="F:nitronate monooxygenase activity"/>
    <property type="evidence" value="ECO:0007669"/>
    <property type="project" value="UniProtKB-EC"/>
</dbReference>
<keyword evidence="5" id="KW-0503">Monooxygenase</keyword>
<keyword evidence="3 5" id="KW-0560">Oxidoreductase</keyword>
<gene>
    <name evidence="5" type="ORF">JAN5088_02104</name>
</gene>
<organism evidence="5 6">
    <name type="scientific">Jannaschia rubra</name>
    <dbReference type="NCBI Taxonomy" id="282197"/>
    <lineage>
        <taxon>Bacteria</taxon>
        <taxon>Pseudomonadati</taxon>
        <taxon>Pseudomonadota</taxon>
        <taxon>Alphaproteobacteria</taxon>
        <taxon>Rhodobacterales</taxon>
        <taxon>Roseobacteraceae</taxon>
        <taxon>Jannaschia</taxon>
    </lineage>
</organism>
<dbReference type="EMBL" id="CXPG01000020">
    <property type="protein sequence ID" value="CTQ33322.1"/>
    <property type="molecule type" value="Genomic_DNA"/>
</dbReference>